<dbReference type="AlphaFoldDB" id="A0A9R1S859"/>
<dbReference type="Proteomes" id="UP000324705">
    <property type="component" value="Chromosome 3B"/>
</dbReference>
<feature type="region of interest" description="Disordered" evidence="1">
    <location>
        <begin position="97"/>
        <end position="131"/>
    </location>
</feature>
<accession>A0A9R1S859</accession>
<protein>
    <submittedName>
        <fullName evidence="2">Uncharacterized protein</fullName>
    </submittedName>
</protein>
<sequence>MAVSLPAFAVRRGELVLVVPSAPTPREVKPLSDIDDAEGLRRLQIATCGPPAALALGHRRRGGTPGCMQLQKAVGELARGADVPTLTPWGREIFMARQHRQPSYPTRTSNTTGSRRGADRMLSTHRARGET</sequence>
<organism evidence="2 3">
    <name type="scientific">Triticum turgidum subsp. durum</name>
    <name type="common">Durum wheat</name>
    <name type="synonym">Triticum durum</name>
    <dbReference type="NCBI Taxonomy" id="4567"/>
    <lineage>
        <taxon>Eukaryota</taxon>
        <taxon>Viridiplantae</taxon>
        <taxon>Streptophyta</taxon>
        <taxon>Embryophyta</taxon>
        <taxon>Tracheophyta</taxon>
        <taxon>Spermatophyta</taxon>
        <taxon>Magnoliopsida</taxon>
        <taxon>Liliopsida</taxon>
        <taxon>Poales</taxon>
        <taxon>Poaceae</taxon>
        <taxon>BOP clade</taxon>
        <taxon>Pooideae</taxon>
        <taxon>Triticodae</taxon>
        <taxon>Triticeae</taxon>
        <taxon>Triticinae</taxon>
        <taxon>Triticum</taxon>
    </lineage>
</organism>
<dbReference type="EMBL" id="LT934116">
    <property type="protein sequence ID" value="VAH83785.1"/>
    <property type="molecule type" value="Genomic_DNA"/>
</dbReference>
<gene>
    <name evidence="2" type="ORF">TRITD_3Bv1G237900</name>
</gene>
<feature type="compositionally biased region" description="Low complexity" evidence="1">
    <location>
        <begin position="106"/>
        <end position="115"/>
    </location>
</feature>
<evidence type="ECO:0000313" key="3">
    <source>
        <dbReference type="Proteomes" id="UP000324705"/>
    </source>
</evidence>
<evidence type="ECO:0000313" key="2">
    <source>
        <dbReference type="EMBL" id="VAH83785.1"/>
    </source>
</evidence>
<evidence type="ECO:0000256" key="1">
    <source>
        <dbReference type="SAM" id="MobiDB-lite"/>
    </source>
</evidence>
<keyword evidence="3" id="KW-1185">Reference proteome</keyword>
<dbReference type="Gramene" id="TRITD3Bv1G237900.1">
    <property type="protein sequence ID" value="TRITD3Bv1G237900.1"/>
    <property type="gene ID" value="TRITD3Bv1G237900"/>
</dbReference>
<reference evidence="2 3" key="1">
    <citation type="submission" date="2017-09" db="EMBL/GenBank/DDBJ databases">
        <authorList>
            <consortium name="International Durum Wheat Genome Sequencing Consortium (IDWGSC)"/>
            <person name="Milanesi L."/>
        </authorList>
    </citation>
    <scope>NUCLEOTIDE SEQUENCE [LARGE SCALE GENOMIC DNA]</scope>
    <source>
        <strain evidence="3">cv. Svevo</strain>
    </source>
</reference>
<name>A0A9R1S859_TRITD</name>
<proteinExistence type="predicted"/>